<name>A0A2M9Y3Z2_9LEPT</name>
<evidence type="ECO:0000256" key="2">
    <source>
        <dbReference type="ARBA" id="ARBA00019232"/>
    </source>
</evidence>
<dbReference type="NCBIfam" id="TIGR02227">
    <property type="entry name" value="sigpep_I_bact"/>
    <property type="match status" value="1"/>
</dbReference>
<evidence type="ECO:0000256" key="1">
    <source>
        <dbReference type="ARBA" id="ARBA00009370"/>
    </source>
</evidence>
<dbReference type="GO" id="GO:0004252">
    <property type="term" value="F:serine-type endopeptidase activity"/>
    <property type="evidence" value="ECO:0007669"/>
    <property type="project" value="InterPro"/>
</dbReference>
<reference evidence="8" key="1">
    <citation type="journal article" date="2019" name="PLoS Negl. Trop. Dis.">
        <title>Revisiting the worldwide diversity of Leptospira species in the environment.</title>
        <authorList>
            <person name="Vincent A.T."/>
            <person name="Schiettekatte O."/>
            <person name="Bourhy P."/>
            <person name="Veyrier F.J."/>
            <person name="Picardeau M."/>
        </authorList>
    </citation>
    <scope>NUCLEOTIDE SEQUENCE [LARGE SCALE GENOMIC DNA]</scope>
    <source>
        <strain evidence="8">201800277</strain>
    </source>
</reference>
<accession>A0A2M9Y3Z2</accession>
<sequence length="201" mass="23341">MDMETETKLSRWWVKFKRYTRRSILIFFFLGFLLFVRIFLFQIYSIQGNSMYPTLEHGSVVFVWKGGFAISAKFFGTELLYTDPEINKLDLVLFVSEQDELVVKRVIGLPGEFYSIEGGRVLIDSTELLENYLPKGTYTSEPSTSIFINRHNSPFLAMDKQGRIPPGYYLLLGDNRQYSTDSRSFGLVPVEKIKGKVIFYF</sequence>
<dbReference type="AlphaFoldDB" id="A0A2M9Y3Z2"/>
<dbReference type="EC" id="3.4.21.89" evidence="6"/>
<evidence type="ECO:0000256" key="5">
    <source>
        <dbReference type="PIRSR" id="PIRSR600223-1"/>
    </source>
</evidence>
<keyword evidence="6" id="KW-1133">Transmembrane helix</keyword>
<evidence type="ECO:0000259" key="7">
    <source>
        <dbReference type="Pfam" id="PF10502"/>
    </source>
</evidence>
<dbReference type="GO" id="GO:0006465">
    <property type="term" value="P:signal peptide processing"/>
    <property type="evidence" value="ECO:0007669"/>
    <property type="project" value="InterPro"/>
</dbReference>
<dbReference type="PRINTS" id="PR00727">
    <property type="entry name" value="LEADERPTASE"/>
</dbReference>
<dbReference type="EMBL" id="RQFP01000001">
    <property type="protein sequence ID" value="TGK97203.1"/>
    <property type="molecule type" value="Genomic_DNA"/>
</dbReference>
<feature type="domain" description="Peptidase S26" evidence="7">
    <location>
        <begin position="24"/>
        <end position="200"/>
    </location>
</feature>
<protein>
    <recommendedName>
        <fullName evidence="2 6">Signal peptidase I</fullName>
        <ecNumber evidence="6">3.4.21.89</ecNumber>
    </recommendedName>
</protein>
<keyword evidence="6" id="KW-0812">Transmembrane</keyword>
<dbReference type="Pfam" id="PF10502">
    <property type="entry name" value="Peptidase_S26"/>
    <property type="match status" value="1"/>
</dbReference>
<evidence type="ECO:0000313" key="8">
    <source>
        <dbReference type="EMBL" id="TGK97203.1"/>
    </source>
</evidence>
<dbReference type="GO" id="GO:0009003">
    <property type="term" value="F:signal peptidase activity"/>
    <property type="evidence" value="ECO:0007669"/>
    <property type="project" value="UniProtKB-EC"/>
</dbReference>
<dbReference type="InterPro" id="IPR019533">
    <property type="entry name" value="Peptidase_S26"/>
</dbReference>
<dbReference type="PANTHER" id="PTHR43390:SF1">
    <property type="entry name" value="CHLOROPLAST PROCESSING PEPTIDASE"/>
    <property type="match status" value="1"/>
</dbReference>
<comment type="similarity">
    <text evidence="1 6">Belongs to the peptidase S26 family.</text>
</comment>
<feature type="active site" evidence="5">
    <location>
        <position position="50"/>
    </location>
</feature>
<dbReference type="GO" id="GO:0016020">
    <property type="term" value="C:membrane"/>
    <property type="evidence" value="ECO:0007669"/>
    <property type="project" value="UniProtKB-SubCell"/>
</dbReference>
<comment type="catalytic activity">
    <reaction evidence="6">
        <text>Cleavage of hydrophobic, N-terminal signal or leader sequences from secreted and periplasmic proteins.</text>
        <dbReference type="EC" id="3.4.21.89"/>
    </reaction>
</comment>
<keyword evidence="4 6" id="KW-0378">Hydrolase</keyword>
<dbReference type="CDD" id="cd06530">
    <property type="entry name" value="S26_SPase_I"/>
    <property type="match status" value="1"/>
</dbReference>
<dbReference type="PANTHER" id="PTHR43390">
    <property type="entry name" value="SIGNAL PEPTIDASE I"/>
    <property type="match status" value="1"/>
</dbReference>
<comment type="subcellular location">
    <subcellularLocation>
        <location evidence="6">Membrane</location>
        <topology evidence="6">Single-pass type II membrane protein</topology>
    </subcellularLocation>
</comment>
<dbReference type="InterPro" id="IPR000223">
    <property type="entry name" value="Pept_S26A_signal_pept_1"/>
</dbReference>
<proteinExistence type="inferred from homology"/>
<dbReference type="SUPFAM" id="SSF51306">
    <property type="entry name" value="LexA/Signal peptidase"/>
    <property type="match status" value="1"/>
</dbReference>
<keyword evidence="6" id="KW-0472">Membrane</keyword>
<dbReference type="PROSITE" id="PS00501">
    <property type="entry name" value="SPASE_I_1"/>
    <property type="match status" value="1"/>
</dbReference>
<organism evidence="8 9">
    <name type="scientific">Leptospira brenneri</name>
    <dbReference type="NCBI Taxonomy" id="2023182"/>
    <lineage>
        <taxon>Bacteria</taxon>
        <taxon>Pseudomonadati</taxon>
        <taxon>Spirochaetota</taxon>
        <taxon>Spirochaetia</taxon>
        <taxon>Leptospirales</taxon>
        <taxon>Leptospiraceae</taxon>
        <taxon>Leptospira</taxon>
    </lineage>
</organism>
<evidence type="ECO:0000256" key="4">
    <source>
        <dbReference type="ARBA" id="ARBA00022801"/>
    </source>
</evidence>
<evidence type="ECO:0000256" key="6">
    <source>
        <dbReference type="RuleBase" id="RU362042"/>
    </source>
</evidence>
<comment type="caution">
    <text evidence="8">The sequence shown here is derived from an EMBL/GenBank/DDBJ whole genome shotgun (WGS) entry which is preliminary data.</text>
</comment>
<dbReference type="OrthoDB" id="9802919at2"/>
<feature type="transmembrane region" description="Helical" evidence="6">
    <location>
        <begin position="24"/>
        <end position="44"/>
    </location>
</feature>
<evidence type="ECO:0000313" key="9">
    <source>
        <dbReference type="Proteomes" id="UP000297891"/>
    </source>
</evidence>
<keyword evidence="9" id="KW-1185">Reference proteome</keyword>
<dbReference type="InterPro" id="IPR036286">
    <property type="entry name" value="LexA/Signal_pep-like_sf"/>
</dbReference>
<keyword evidence="3 6" id="KW-0645">Protease</keyword>
<evidence type="ECO:0000256" key="3">
    <source>
        <dbReference type="ARBA" id="ARBA00022670"/>
    </source>
</evidence>
<dbReference type="Proteomes" id="UP000297891">
    <property type="component" value="Unassembled WGS sequence"/>
</dbReference>
<dbReference type="InterPro" id="IPR019756">
    <property type="entry name" value="Pept_S26A_signal_pept_1_Ser-AS"/>
</dbReference>
<feature type="active site" evidence="5">
    <location>
        <position position="104"/>
    </location>
</feature>
<gene>
    <name evidence="8" type="primary">lepB</name>
    <name evidence="8" type="ORF">EHQ30_07090</name>
</gene>
<dbReference type="Gene3D" id="2.10.109.10">
    <property type="entry name" value="Umud Fragment, subunit A"/>
    <property type="match status" value="1"/>
</dbReference>